<accession>A0AAV6RYU3</accession>
<reference evidence="1 2" key="1">
    <citation type="journal article" date="2021" name="Sci. Rep.">
        <title>Chromosome anchoring in Senegalese sole (Solea senegalensis) reveals sex-associated markers and genome rearrangements in flatfish.</title>
        <authorList>
            <person name="Guerrero-Cozar I."/>
            <person name="Gomez-Garrido J."/>
            <person name="Berbel C."/>
            <person name="Martinez-Blanch J.F."/>
            <person name="Alioto T."/>
            <person name="Claros M.G."/>
            <person name="Gagnaire P.A."/>
            <person name="Manchado M."/>
        </authorList>
    </citation>
    <scope>NUCLEOTIDE SEQUENCE [LARGE SCALE GENOMIC DNA]</scope>
    <source>
        <strain evidence="1">Sse05_10M</strain>
    </source>
</reference>
<dbReference type="AlphaFoldDB" id="A0AAV6RYU3"/>
<gene>
    <name evidence="1" type="ORF">JOB18_029966</name>
</gene>
<protein>
    <submittedName>
        <fullName evidence="1">Uncharacterized protein</fullName>
    </submittedName>
</protein>
<dbReference type="Proteomes" id="UP000693946">
    <property type="component" value="Linkage Group LG17"/>
</dbReference>
<keyword evidence="2" id="KW-1185">Reference proteome</keyword>
<organism evidence="1 2">
    <name type="scientific">Solea senegalensis</name>
    <name type="common">Senegalese sole</name>
    <dbReference type="NCBI Taxonomy" id="28829"/>
    <lineage>
        <taxon>Eukaryota</taxon>
        <taxon>Metazoa</taxon>
        <taxon>Chordata</taxon>
        <taxon>Craniata</taxon>
        <taxon>Vertebrata</taxon>
        <taxon>Euteleostomi</taxon>
        <taxon>Actinopterygii</taxon>
        <taxon>Neopterygii</taxon>
        <taxon>Teleostei</taxon>
        <taxon>Neoteleostei</taxon>
        <taxon>Acanthomorphata</taxon>
        <taxon>Carangaria</taxon>
        <taxon>Pleuronectiformes</taxon>
        <taxon>Pleuronectoidei</taxon>
        <taxon>Soleidae</taxon>
        <taxon>Solea</taxon>
    </lineage>
</organism>
<proteinExistence type="predicted"/>
<evidence type="ECO:0000313" key="1">
    <source>
        <dbReference type="EMBL" id="KAG7508951.1"/>
    </source>
</evidence>
<dbReference type="EMBL" id="JAGKHQ010000009">
    <property type="protein sequence ID" value="KAG7508951.1"/>
    <property type="molecule type" value="Genomic_DNA"/>
</dbReference>
<evidence type="ECO:0000313" key="2">
    <source>
        <dbReference type="Proteomes" id="UP000693946"/>
    </source>
</evidence>
<name>A0AAV6RYU3_SOLSE</name>
<sequence>MIYGSEELNQTIDRKLPQVQSSFHCKHIHSTHTHTHTERGGKILPWLECFSFLRLGNKPGSCKSPQKNDALQCASLSIQLSTIHRQNGPDGNNVSTQHYLTW</sequence>
<comment type="caution">
    <text evidence="1">The sequence shown here is derived from an EMBL/GenBank/DDBJ whole genome shotgun (WGS) entry which is preliminary data.</text>
</comment>